<keyword evidence="2 4" id="KW-0697">Rotamase</keyword>
<dbReference type="Gene3D" id="2.40.100.10">
    <property type="entry name" value="Cyclophilin-like"/>
    <property type="match status" value="1"/>
</dbReference>
<dbReference type="EMBL" id="SOCA01000011">
    <property type="protein sequence ID" value="TDU64343.1"/>
    <property type="molecule type" value="Genomic_DNA"/>
</dbReference>
<organism evidence="6 7">
    <name type="scientific">Prosthecobacter fusiformis</name>
    <dbReference type="NCBI Taxonomy" id="48464"/>
    <lineage>
        <taxon>Bacteria</taxon>
        <taxon>Pseudomonadati</taxon>
        <taxon>Verrucomicrobiota</taxon>
        <taxon>Verrucomicrobiia</taxon>
        <taxon>Verrucomicrobiales</taxon>
        <taxon>Verrucomicrobiaceae</taxon>
        <taxon>Prosthecobacter</taxon>
    </lineage>
</organism>
<comment type="similarity">
    <text evidence="1 4">Belongs to the cyclophilin-type PPIase family.</text>
</comment>
<comment type="function">
    <text evidence="4">PPIases accelerate the folding of proteins. It catalyzes the cis-trans isomerization of proline imidic peptide bonds in oligopeptides.</text>
</comment>
<reference evidence="6 7" key="1">
    <citation type="submission" date="2019-03" db="EMBL/GenBank/DDBJ databases">
        <title>Genomic Encyclopedia of Archaeal and Bacterial Type Strains, Phase II (KMG-II): from individual species to whole genera.</title>
        <authorList>
            <person name="Goeker M."/>
        </authorList>
    </citation>
    <scope>NUCLEOTIDE SEQUENCE [LARGE SCALE GENOMIC DNA]</scope>
    <source>
        <strain evidence="6 7">ATCC 25309</strain>
    </source>
</reference>
<comment type="caution">
    <text evidence="6">The sequence shown here is derived from an EMBL/GenBank/DDBJ whole genome shotgun (WGS) entry which is preliminary data.</text>
</comment>
<dbReference type="Pfam" id="PF00160">
    <property type="entry name" value="Pro_isomerase"/>
    <property type="match status" value="1"/>
</dbReference>
<dbReference type="PANTHER" id="PTHR43246">
    <property type="entry name" value="PEPTIDYL-PROLYL CIS-TRANS ISOMERASE CYP38, CHLOROPLASTIC"/>
    <property type="match status" value="1"/>
</dbReference>
<feature type="domain" description="PPIase cyclophilin-type" evidence="5">
    <location>
        <begin position="66"/>
        <end position="221"/>
    </location>
</feature>
<keyword evidence="3 4" id="KW-0413">Isomerase</keyword>
<keyword evidence="7" id="KW-1185">Reference proteome</keyword>
<dbReference type="InterPro" id="IPR029000">
    <property type="entry name" value="Cyclophilin-like_dom_sf"/>
</dbReference>
<dbReference type="PRINTS" id="PR00153">
    <property type="entry name" value="CSAPPISMRASE"/>
</dbReference>
<evidence type="ECO:0000256" key="1">
    <source>
        <dbReference type="ARBA" id="ARBA00007365"/>
    </source>
</evidence>
<dbReference type="PROSITE" id="PS50072">
    <property type="entry name" value="CSA_PPIASE_2"/>
    <property type="match status" value="1"/>
</dbReference>
<evidence type="ECO:0000256" key="3">
    <source>
        <dbReference type="ARBA" id="ARBA00023235"/>
    </source>
</evidence>
<evidence type="ECO:0000313" key="6">
    <source>
        <dbReference type="EMBL" id="TDU64343.1"/>
    </source>
</evidence>
<evidence type="ECO:0000313" key="7">
    <source>
        <dbReference type="Proteomes" id="UP000295662"/>
    </source>
</evidence>
<dbReference type="CDD" id="cd01920">
    <property type="entry name" value="cyclophilin_EcCYP_like"/>
    <property type="match status" value="1"/>
</dbReference>
<accession>A0A4R7RLK0</accession>
<keyword evidence="4" id="KW-0732">Signal</keyword>
<proteinExistence type="inferred from homology"/>
<evidence type="ECO:0000259" key="5">
    <source>
        <dbReference type="PROSITE" id="PS50072"/>
    </source>
</evidence>
<dbReference type="EC" id="5.2.1.8" evidence="4"/>
<evidence type="ECO:0000256" key="2">
    <source>
        <dbReference type="ARBA" id="ARBA00023110"/>
    </source>
</evidence>
<gene>
    <name evidence="6" type="ORF">EI77_04231</name>
</gene>
<dbReference type="GO" id="GO:0003755">
    <property type="term" value="F:peptidyl-prolyl cis-trans isomerase activity"/>
    <property type="evidence" value="ECO:0007669"/>
    <property type="project" value="UniProtKB-UniRule"/>
</dbReference>
<feature type="chain" id="PRO_5021039643" description="Peptidyl-prolyl cis-trans isomerase" evidence="4">
    <location>
        <begin position="51"/>
        <end position="223"/>
    </location>
</feature>
<dbReference type="SUPFAM" id="SSF50891">
    <property type="entry name" value="Cyclophilin-like"/>
    <property type="match status" value="1"/>
</dbReference>
<dbReference type="Proteomes" id="UP000295662">
    <property type="component" value="Unassembled WGS sequence"/>
</dbReference>
<sequence>MHTQGGRAHLPFAKAPAHGSFTFPTLMKFNLPLLAALAFTFAGSSGLTQAQETPVSDTKPVKIVMETNKGSIEIELDAAKAPLSVANFVKYVKKGHYTGTVFHRVIPAFMIQGGGFTADMQQKDTEAPIQNEAKNGLKNVKGTLAMARTPNPHSASSQFFINLKDNSFLDYPGQDGWGYCVFGKVTKGMDVVEAIEGVPTTTKAGHQNVPVEAVTITSAKVVE</sequence>
<dbReference type="AlphaFoldDB" id="A0A4R7RLK0"/>
<comment type="catalytic activity">
    <reaction evidence="4">
        <text>[protein]-peptidylproline (omega=180) = [protein]-peptidylproline (omega=0)</text>
        <dbReference type="Rhea" id="RHEA:16237"/>
        <dbReference type="Rhea" id="RHEA-COMP:10747"/>
        <dbReference type="Rhea" id="RHEA-COMP:10748"/>
        <dbReference type="ChEBI" id="CHEBI:83833"/>
        <dbReference type="ChEBI" id="CHEBI:83834"/>
        <dbReference type="EC" id="5.2.1.8"/>
    </reaction>
</comment>
<feature type="signal peptide" evidence="4">
    <location>
        <begin position="1"/>
        <end position="50"/>
    </location>
</feature>
<evidence type="ECO:0000256" key="4">
    <source>
        <dbReference type="RuleBase" id="RU363019"/>
    </source>
</evidence>
<dbReference type="InterPro" id="IPR044665">
    <property type="entry name" value="E_coli_cyclophilin_A-like"/>
</dbReference>
<protein>
    <recommendedName>
        <fullName evidence="4">Peptidyl-prolyl cis-trans isomerase</fullName>
        <shortName evidence="4">PPIase</shortName>
        <ecNumber evidence="4">5.2.1.8</ecNumber>
    </recommendedName>
</protein>
<dbReference type="InterPro" id="IPR002130">
    <property type="entry name" value="Cyclophilin-type_PPIase_dom"/>
</dbReference>
<name>A0A4R7RLK0_9BACT</name>
<dbReference type="PROSITE" id="PS00170">
    <property type="entry name" value="CSA_PPIASE_1"/>
    <property type="match status" value="1"/>
</dbReference>
<dbReference type="InterPro" id="IPR020892">
    <property type="entry name" value="Cyclophilin-type_PPIase_CS"/>
</dbReference>
<dbReference type="GO" id="GO:0006457">
    <property type="term" value="P:protein folding"/>
    <property type="evidence" value="ECO:0007669"/>
    <property type="project" value="InterPro"/>
</dbReference>